<dbReference type="EnsemblMetazoa" id="XM_029485854.1">
    <property type="protein sequence ID" value="XP_029341714.1"/>
    <property type="gene ID" value="LOC115033413"/>
</dbReference>
<dbReference type="GeneID" id="115033413"/>
<sequence length="485" mass="55003">MIFNSVPYKSNWNTFKIVKIWASSDDFIRAKQKLKLAIELSETEDINSEYDEKLSKNKRRILAAKRAKNKMISPLKYIKQTTKKKTTTSHHLLSNHPLPKHPFSKPPAGTSEDTQFVKHGKDNSDSVWSILVSPNYKTSDKKSYRSLSLSKTLKNSPLKPSMGNDHETNNQMLKSASKSPIKSKRIDFNQTNVNNSPLHSASKSPIKSIRIDYNQTSVNNSHLHSDSKSPTQPKEIDFHNISINSPMSPMHKKILSMPLSPLLISPDFKTLNSKTKSIKKKLFSSESPVKQKPKDHEQSLQYTVNIVTELSIKVNKILLNLSRQEELLKSIFHTVQSNNNNDELTINDDDTILEGFPIDDLEQLKDVNNKLAIDKSFCKQLMKVLKEFRGHSVSKVTKCIMDTIFTNNLGRQISLTGKGPMNKKEKEPLKSSMLFKVITGVILKNVKDSNVASINKAVSGWLKHSKERHQRDVHNNDQIVTNLSA</sequence>
<evidence type="ECO:0000259" key="2">
    <source>
        <dbReference type="Pfam" id="PF16064"/>
    </source>
</evidence>
<dbReference type="RefSeq" id="XP_029341714.1">
    <property type="nucleotide sequence ID" value="XM_029485854.1"/>
</dbReference>
<feature type="domain" description="DUF4806" evidence="2">
    <location>
        <begin position="356"/>
        <end position="436"/>
    </location>
</feature>
<feature type="region of interest" description="Disordered" evidence="1">
    <location>
        <begin position="465"/>
        <end position="485"/>
    </location>
</feature>
<reference evidence="4" key="1">
    <citation type="submission" date="2010-06" db="EMBL/GenBank/DDBJ databases">
        <authorList>
            <person name="Jiang H."/>
            <person name="Abraham K."/>
            <person name="Ali S."/>
            <person name="Alsbrooks S.L."/>
            <person name="Anim B.N."/>
            <person name="Anosike U.S."/>
            <person name="Attaway T."/>
            <person name="Bandaranaike D.P."/>
            <person name="Battles P.K."/>
            <person name="Bell S.N."/>
            <person name="Bell A.V."/>
            <person name="Beltran B."/>
            <person name="Bickham C."/>
            <person name="Bustamante Y."/>
            <person name="Caleb T."/>
            <person name="Canada A."/>
            <person name="Cardenas V."/>
            <person name="Carter K."/>
            <person name="Chacko J."/>
            <person name="Chandrabose M.N."/>
            <person name="Chavez D."/>
            <person name="Chavez A."/>
            <person name="Chen L."/>
            <person name="Chu H.-S."/>
            <person name="Claassen K.J."/>
            <person name="Cockrell R."/>
            <person name="Collins M."/>
            <person name="Cooper J.A."/>
            <person name="Cree A."/>
            <person name="Curry S.M."/>
            <person name="Da Y."/>
            <person name="Dao M.D."/>
            <person name="Das B."/>
            <person name="Davila M.-L."/>
            <person name="Davy-Carroll L."/>
            <person name="Denson S."/>
            <person name="Dinh H."/>
            <person name="Ebong V.E."/>
            <person name="Edwards J.R."/>
            <person name="Egan A."/>
            <person name="El-Daye J."/>
            <person name="Escobedo L."/>
            <person name="Fernandez S."/>
            <person name="Fernando P.R."/>
            <person name="Flagg N."/>
            <person name="Forbes L.D."/>
            <person name="Fowler R.G."/>
            <person name="Fu Q."/>
            <person name="Gabisi R.A."/>
            <person name="Ganer J."/>
            <person name="Garbino Pronczuk A."/>
            <person name="Garcia R.M."/>
            <person name="Garner T."/>
            <person name="Garrett T.E."/>
            <person name="Gonzalez D.A."/>
            <person name="Hamid H."/>
            <person name="Hawkins E.S."/>
            <person name="Hirani K."/>
            <person name="Hogues M.E."/>
            <person name="Hollins B."/>
            <person name="Hsiao C.-H."/>
            <person name="Jabil R."/>
            <person name="James M.L."/>
            <person name="Jhangiani S.N."/>
            <person name="Johnson B."/>
            <person name="Johnson Q."/>
            <person name="Joshi V."/>
            <person name="Kalu J.B."/>
            <person name="Kam C."/>
            <person name="Kashfia A."/>
            <person name="Keebler J."/>
            <person name="Kisamo H."/>
            <person name="Kovar C.L."/>
            <person name="Lago L.A."/>
            <person name="Lai C.-Y."/>
            <person name="Laidlaw J."/>
            <person name="Lara F."/>
            <person name="Le T.-K."/>
            <person name="Lee S.L."/>
            <person name="Legall F.H."/>
            <person name="Lemon S.J."/>
            <person name="Lewis L.R."/>
            <person name="Li B."/>
            <person name="Liu Y."/>
            <person name="Liu Y.-S."/>
            <person name="Lopez J."/>
            <person name="Lozado R.J."/>
            <person name="Lu J."/>
            <person name="Madu R.C."/>
            <person name="Maheshwari M."/>
            <person name="Maheshwari R."/>
            <person name="Malloy K."/>
            <person name="Martinez E."/>
            <person name="Mathew T."/>
            <person name="Mercado I.C."/>
            <person name="Mercado C."/>
            <person name="Meyer B."/>
            <person name="Montgomery K."/>
            <person name="Morgan M.B."/>
            <person name="Munidasa M."/>
            <person name="Nazareth L.V."/>
            <person name="Nelson J."/>
            <person name="Ng B.M."/>
            <person name="Nguyen N.B."/>
            <person name="Nguyen P.Q."/>
            <person name="Nguyen T."/>
            <person name="Obregon M."/>
            <person name="Okwuonu G.O."/>
            <person name="Onwere C.G."/>
            <person name="Orozco G."/>
            <person name="Parra A."/>
            <person name="Patel S."/>
            <person name="Patil S."/>
            <person name="Perez A."/>
            <person name="Perez Y."/>
            <person name="Pham C."/>
            <person name="Primus E.L."/>
            <person name="Pu L.-L."/>
            <person name="Puazo M."/>
            <person name="Qin X."/>
            <person name="Quiroz J.B."/>
            <person name="Reese J."/>
            <person name="Richards S."/>
            <person name="Rives C.M."/>
            <person name="Robberts R."/>
            <person name="Ruiz S.J."/>
            <person name="Ruiz M.J."/>
            <person name="Santibanez J."/>
            <person name="Schneider B.W."/>
            <person name="Sisson I."/>
            <person name="Smith M."/>
            <person name="Sodergren E."/>
            <person name="Song X.-Z."/>
            <person name="Song B.B."/>
            <person name="Summersgill H."/>
            <person name="Thelus R."/>
            <person name="Thornton R.D."/>
            <person name="Trejos Z.Y."/>
            <person name="Usmani K."/>
            <person name="Vattathil S."/>
            <person name="Villasana D."/>
            <person name="Walker D.L."/>
            <person name="Wang S."/>
            <person name="Wang K."/>
            <person name="White C.S."/>
            <person name="Williams A.C."/>
            <person name="Williamson J."/>
            <person name="Wilson K."/>
            <person name="Woghiren I.O."/>
            <person name="Woodworth J.R."/>
            <person name="Worley K.C."/>
            <person name="Wright R.A."/>
            <person name="Wu W."/>
            <person name="Young L."/>
            <person name="Zhang L."/>
            <person name="Zhang J."/>
            <person name="Zhu Y."/>
            <person name="Muzny D.M."/>
            <person name="Weinstock G."/>
            <person name="Gibbs R.A."/>
        </authorList>
    </citation>
    <scope>NUCLEOTIDE SEQUENCE [LARGE SCALE GENOMIC DNA]</scope>
    <source>
        <strain evidence="4">LSR1</strain>
    </source>
</reference>
<organism evidence="3 4">
    <name type="scientific">Acyrthosiphon pisum</name>
    <name type="common">Pea aphid</name>
    <dbReference type="NCBI Taxonomy" id="7029"/>
    <lineage>
        <taxon>Eukaryota</taxon>
        <taxon>Metazoa</taxon>
        <taxon>Ecdysozoa</taxon>
        <taxon>Arthropoda</taxon>
        <taxon>Hexapoda</taxon>
        <taxon>Insecta</taxon>
        <taxon>Pterygota</taxon>
        <taxon>Neoptera</taxon>
        <taxon>Paraneoptera</taxon>
        <taxon>Hemiptera</taxon>
        <taxon>Sternorrhyncha</taxon>
        <taxon>Aphidomorpha</taxon>
        <taxon>Aphidoidea</taxon>
        <taxon>Aphididae</taxon>
        <taxon>Macrosiphini</taxon>
        <taxon>Acyrthosiphon</taxon>
    </lineage>
</organism>
<dbReference type="OrthoDB" id="7554686at2759"/>
<dbReference type="AlphaFoldDB" id="A0A8R2JLT3"/>
<dbReference type="KEGG" id="api:115033413"/>
<reference evidence="3" key="2">
    <citation type="submission" date="2022-06" db="UniProtKB">
        <authorList>
            <consortium name="EnsemblMetazoa"/>
        </authorList>
    </citation>
    <scope>IDENTIFICATION</scope>
</reference>
<evidence type="ECO:0000313" key="4">
    <source>
        <dbReference type="Proteomes" id="UP000007819"/>
    </source>
</evidence>
<name>A0A8R2JLT3_ACYPI</name>
<protein>
    <recommendedName>
        <fullName evidence="2">DUF4806 domain-containing protein</fullName>
    </recommendedName>
</protein>
<evidence type="ECO:0000256" key="1">
    <source>
        <dbReference type="SAM" id="MobiDB-lite"/>
    </source>
</evidence>
<dbReference type="Pfam" id="PF16064">
    <property type="entry name" value="DUF4806"/>
    <property type="match status" value="1"/>
</dbReference>
<keyword evidence="4" id="KW-1185">Reference proteome</keyword>
<evidence type="ECO:0000313" key="3">
    <source>
        <dbReference type="EnsemblMetazoa" id="XP_029341714.1"/>
    </source>
</evidence>
<dbReference type="Proteomes" id="UP000007819">
    <property type="component" value="Chromosome X"/>
</dbReference>
<feature type="region of interest" description="Disordered" evidence="1">
    <location>
        <begin position="141"/>
        <end position="170"/>
    </location>
</feature>
<feature type="compositionally biased region" description="Polar residues" evidence="1">
    <location>
        <begin position="145"/>
        <end position="155"/>
    </location>
</feature>
<accession>A0A8R2JLT3</accession>
<dbReference type="InterPro" id="IPR032071">
    <property type="entry name" value="DUF4806"/>
</dbReference>
<feature type="compositionally biased region" description="Polar residues" evidence="1">
    <location>
        <begin position="476"/>
        <end position="485"/>
    </location>
</feature>
<feature type="region of interest" description="Disordered" evidence="1">
    <location>
        <begin position="82"/>
        <end position="120"/>
    </location>
</feature>
<proteinExistence type="predicted"/>